<dbReference type="InterPro" id="IPR002742">
    <property type="entry name" value="Desulfoferrodoxin_Fe-bd_dom"/>
</dbReference>
<evidence type="ECO:0000256" key="5">
    <source>
        <dbReference type="ARBA" id="ARBA00023004"/>
    </source>
</evidence>
<keyword evidence="4" id="KW-0249">Electron transport</keyword>
<dbReference type="GO" id="GO:0005506">
    <property type="term" value="F:iron ion binding"/>
    <property type="evidence" value="ECO:0007669"/>
    <property type="project" value="InterPro"/>
</dbReference>
<organism evidence="7 8">
    <name type="scientific">Pseudobutyrivibrio xylanivorans</name>
    <dbReference type="NCBI Taxonomy" id="185007"/>
    <lineage>
        <taxon>Bacteria</taxon>
        <taxon>Bacillati</taxon>
        <taxon>Bacillota</taxon>
        <taxon>Clostridia</taxon>
        <taxon>Lachnospirales</taxon>
        <taxon>Lachnospiraceae</taxon>
        <taxon>Pseudobutyrivibrio</taxon>
    </lineage>
</organism>
<evidence type="ECO:0000313" key="7">
    <source>
        <dbReference type="EMBL" id="SCZ80906.1"/>
    </source>
</evidence>
<evidence type="ECO:0000256" key="4">
    <source>
        <dbReference type="ARBA" id="ARBA00022982"/>
    </source>
</evidence>
<evidence type="ECO:0000256" key="1">
    <source>
        <dbReference type="ARBA" id="ARBA00005941"/>
    </source>
</evidence>
<dbReference type="NCBIfam" id="TIGR00332">
    <property type="entry name" value="neela_ferrous"/>
    <property type="match status" value="1"/>
</dbReference>
<comment type="similarity">
    <text evidence="1">Belongs to the desulfoferrodoxin family.</text>
</comment>
<evidence type="ECO:0000256" key="3">
    <source>
        <dbReference type="ARBA" id="ARBA00022723"/>
    </source>
</evidence>
<accession>A0A1G5S3K7</accession>
<keyword evidence="3" id="KW-0479">Metal-binding</keyword>
<dbReference type="Pfam" id="PF01880">
    <property type="entry name" value="Desulfoferrodox"/>
    <property type="match status" value="1"/>
</dbReference>
<dbReference type="SUPFAM" id="SSF49367">
    <property type="entry name" value="Superoxide reductase-like"/>
    <property type="match status" value="1"/>
</dbReference>
<keyword evidence="2" id="KW-0813">Transport</keyword>
<evidence type="ECO:0000313" key="8">
    <source>
        <dbReference type="Proteomes" id="UP000199428"/>
    </source>
</evidence>
<dbReference type="InterPro" id="IPR036073">
    <property type="entry name" value="Desulfoferrodoxin_Fe-bd_dom_sf"/>
</dbReference>
<protein>
    <submittedName>
        <fullName evidence="7">Superoxide reductase</fullName>
    </submittedName>
</protein>
<dbReference type="GO" id="GO:0016491">
    <property type="term" value="F:oxidoreductase activity"/>
    <property type="evidence" value="ECO:0007669"/>
    <property type="project" value="InterPro"/>
</dbReference>
<feature type="domain" description="Desulfoferrodoxin ferrous iron-binding" evidence="6">
    <location>
        <begin position="38"/>
        <end position="122"/>
    </location>
</feature>
<dbReference type="PANTHER" id="PTHR36541">
    <property type="entry name" value="SUPEROXIDE REDUCTASE-RELATED"/>
    <property type="match status" value="1"/>
</dbReference>
<dbReference type="AlphaFoldDB" id="A0A1G5S3K7"/>
<dbReference type="RefSeq" id="WP_090163829.1">
    <property type="nucleotide sequence ID" value="NZ_FMWK01000017.1"/>
</dbReference>
<dbReference type="PANTHER" id="PTHR36541:SF1">
    <property type="entry name" value="SUPEROXIDE REDUCTASE-RELATED"/>
    <property type="match status" value="1"/>
</dbReference>
<evidence type="ECO:0000256" key="2">
    <source>
        <dbReference type="ARBA" id="ARBA00022448"/>
    </source>
</evidence>
<evidence type="ECO:0000259" key="6">
    <source>
        <dbReference type="Pfam" id="PF01880"/>
    </source>
</evidence>
<reference evidence="7 8" key="1">
    <citation type="submission" date="2016-10" db="EMBL/GenBank/DDBJ databases">
        <authorList>
            <person name="de Groot N.N."/>
        </authorList>
    </citation>
    <scope>NUCLEOTIDE SEQUENCE [LARGE SCALE GENOMIC DNA]</scope>
    <source>
        <strain evidence="7 8">DSM 10317</strain>
    </source>
</reference>
<sequence length="123" mass="13418">MKFYVCESCGNFVGMIFESGAPMSCCGKMMKELVPGTSDGAVEKHVPVFKVEGNKVTVTVGSVEHPMAEEHFIEWIALETKKGGQRKVLNPGDKPCAEFALTDDDAVVAVYAYCNLHGLWKAE</sequence>
<proteinExistence type="inferred from homology"/>
<dbReference type="Gene3D" id="2.60.40.730">
    <property type="entry name" value="SOR catalytic domain"/>
    <property type="match status" value="1"/>
</dbReference>
<dbReference type="InterPro" id="IPR051233">
    <property type="entry name" value="Desulfoferrodoxin_SOR"/>
</dbReference>
<keyword evidence="5" id="KW-0408">Iron</keyword>
<dbReference type="EMBL" id="FMWK01000017">
    <property type="protein sequence ID" value="SCZ80906.1"/>
    <property type="molecule type" value="Genomic_DNA"/>
</dbReference>
<dbReference type="SUPFAM" id="SSF57802">
    <property type="entry name" value="Rubredoxin-like"/>
    <property type="match status" value="1"/>
</dbReference>
<dbReference type="Proteomes" id="UP000199428">
    <property type="component" value="Unassembled WGS sequence"/>
</dbReference>
<gene>
    <name evidence="7" type="ORF">SAMN02910350_02536</name>
</gene>
<name>A0A1G5S3K7_PSEXY</name>